<evidence type="ECO:0000313" key="3">
    <source>
        <dbReference type="Proteomes" id="UP000002668"/>
    </source>
</evidence>
<dbReference type="InParanoid" id="E5ACD6"/>
<proteinExistence type="predicted"/>
<dbReference type="GeneID" id="13286506"/>
<keyword evidence="3" id="KW-1185">Reference proteome</keyword>
<protein>
    <submittedName>
        <fullName evidence="2">Predicted protein</fullName>
    </submittedName>
</protein>
<feature type="region of interest" description="Disordered" evidence="1">
    <location>
        <begin position="293"/>
        <end position="314"/>
    </location>
</feature>
<dbReference type="OrthoDB" id="3439027at2759"/>
<feature type="compositionally biased region" description="Acidic residues" evidence="1">
    <location>
        <begin position="179"/>
        <end position="188"/>
    </location>
</feature>
<name>E5ACD6_LEPMJ</name>
<evidence type="ECO:0000313" key="2">
    <source>
        <dbReference type="EMBL" id="CBY02138.1"/>
    </source>
</evidence>
<dbReference type="HOGENOM" id="CLU_799435_0_0_1"/>
<dbReference type="AlphaFoldDB" id="E5ACD6"/>
<organism evidence="2 3">
    <name type="scientific">Leptosphaeria maculans (strain JN3 / isolate v23.1.3 / race Av1-4-5-6-7-8)</name>
    <name type="common">Blackleg fungus</name>
    <name type="synonym">Phoma lingam</name>
    <dbReference type="NCBI Taxonomy" id="985895"/>
    <lineage>
        <taxon>Eukaryota</taxon>
        <taxon>Fungi</taxon>
        <taxon>Dikarya</taxon>
        <taxon>Ascomycota</taxon>
        <taxon>Pezizomycotina</taxon>
        <taxon>Dothideomycetes</taxon>
        <taxon>Pleosporomycetidae</taxon>
        <taxon>Pleosporales</taxon>
        <taxon>Pleosporineae</taxon>
        <taxon>Leptosphaeriaceae</taxon>
        <taxon>Plenodomus</taxon>
        <taxon>Plenodomus lingam/Leptosphaeria maculans species complex</taxon>
    </lineage>
</organism>
<dbReference type="eggNOG" id="ENOG502SVMI">
    <property type="taxonomic scope" value="Eukaryota"/>
</dbReference>
<feature type="compositionally biased region" description="Polar residues" evidence="1">
    <location>
        <begin position="126"/>
        <end position="140"/>
    </location>
</feature>
<feature type="compositionally biased region" description="Polar residues" evidence="1">
    <location>
        <begin position="296"/>
        <end position="311"/>
    </location>
</feature>
<dbReference type="EMBL" id="FP929139">
    <property type="protein sequence ID" value="CBY02138.1"/>
    <property type="molecule type" value="Genomic_DNA"/>
</dbReference>
<dbReference type="VEuPathDB" id="FungiDB:LEMA_P009250.1"/>
<feature type="region of interest" description="Disordered" evidence="1">
    <location>
        <begin position="124"/>
        <end position="201"/>
    </location>
</feature>
<accession>E5ACD6</accession>
<sequence length="347" mass="40028">MPSHLRNSSRAYSFPPWIDMAEHEASQASGLPDIDEDPFAHFISPITEADDPYELSLSAGIVHDGPQTSKAAKFKSNVANKWARYVQHNHNNLHSQYHTPTIQEEDDEEETFMGLDDDRLNDTPHIVSQLSPPRITSSESMRGRGQDLVARKTQNRRRYSRTLSGHRHSWREPSPDLFTVDESEEEEAPVLRRPRARKPKDATATFQSKISNFLIQHEFPSIANTLLHNRKLYHSRLLSNRDANPHSKARYRRIQLQAMHRDLTPHPPRRFFGESLYSYRKVKQLAALTARYTENIPPQSKRTPDSTSPSGKLQMRRANPQLFRARPTLPLQSFCVPSLSYEYAMLR</sequence>
<evidence type="ECO:0000256" key="1">
    <source>
        <dbReference type="SAM" id="MobiDB-lite"/>
    </source>
</evidence>
<dbReference type="Proteomes" id="UP000002668">
    <property type="component" value="Genome"/>
</dbReference>
<feature type="compositionally biased region" description="Basic residues" evidence="1">
    <location>
        <begin position="153"/>
        <end position="169"/>
    </location>
</feature>
<gene>
    <name evidence="2" type="ORF">LEMA_P009250.1</name>
</gene>
<reference evidence="3" key="1">
    <citation type="journal article" date="2011" name="Nat. Commun.">
        <title>Effector diversification within compartments of the Leptosphaeria maculans genome affected by Repeat-Induced Point mutations.</title>
        <authorList>
            <person name="Rouxel T."/>
            <person name="Grandaubert J."/>
            <person name="Hane J.K."/>
            <person name="Hoede C."/>
            <person name="van de Wouw A.P."/>
            <person name="Couloux A."/>
            <person name="Dominguez V."/>
            <person name="Anthouard V."/>
            <person name="Bally P."/>
            <person name="Bourras S."/>
            <person name="Cozijnsen A.J."/>
            <person name="Ciuffetti L.M."/>
            <person name="Degrave A."/>
            <person name="Dilmaghani A."/>
            <person name="Duret L."/>
            <person name="Fudal I."/>
            <person name="Goodwin S.B."/>
            <person name="Gout L."/>
            <person name="Glaser N."/>
            <person name="Linglin J."/>
            <person name="Kema G.H.J."/>
            <person name="Lapalu N."/>
            <person name="Lawrence C.B."/>
            <person name="May K."/>
            <person name="Meyer M."/>
            <person name="Ollivier B."/>
            <person name="Poulain J."/>
            <person name="Schoch C.L."/>
            <person name="Simon A."/>
            <person name="Spatafora J.W."/>
            <person name="Stachowiak A."/>
            <person name="Turgeon B.G."/>
            <person name="Tyler B.M."/>
            <person name="Vincent D."/>
            <person name="Weissenbach J."/>
            <person name="Amselem J."/>
            <person name="Quesneville H."/>
            <person name="Oliver R.P."/>
            <person name="Wincker P."/>
            <person name="Balesdent M.-H."/>
            <person name="Howlett B.J."/>
        </authorList>
    </citation>
    <scope>NUCLEOTIDE SEQUENCE [LARGE SCALE GENOMIC DNA]</scope>
    <source>
        <strain evidence="3">JN3 / isolate v23.1.3 / race Av1-4-5-6-7-8</strain>
    </source>
</reference>